<dbReference type="SUPFAM" id="SSF49899">
    <property type="entry name" value="Concanavalin A-like lectins/glucanases"/>
    <property type="match status" value="1"/>
</dbReference>
<sequence>MRVVKTTMLTTADRYVTPSVDVRGYSRVALWVPQMDDSTAIHIEVAPEFHEYNYSDIGKGTPQDYAAAGVVAEWRMDDADGTTIVDSVNGISLAEQGNPTFASASATVGMGNGLIFDGTGDAFDILTSSIVPQSIMPTTGSFSVEVVGKYTNASIGAGDTIIACRVGAAGIGWQMEFDANQYIDFHVDDGTETVLTGATDVATGSEVHLFVTIDRGTQDGRIYVNGSVDDSTALTSSVGTVFPTAGATTRLSIGGDAAQTAGDCLYGTIYLVRIYNRTFTAAEVLDKYRVAMNQGYPGWTRLADDYDGEPFVVRNTVTTARPVYMKLKHDFKNLDGVRAMRAVCTSAQTTTPAALDFYWELS</sequence>
<dbReference type="Gene3D" id="2.60.120.200">
    <property type="match status" value="1"/>
</dbReference>
<gene>
    <name evidence="1" type="ORF">MM415B02402_0009</name>
</gene>
<proteinExistence type="predicted"/>
<organism evidence="1">
    <name type="scientific">viral metagenome</name>
    <dbReference type="NCBI Taxonomy" id="1070528"/>
    <lineage>
        <taxon>unclassified sequences</taxon>
        <taxon>metagenomes</taxon>
        <taxon>organismal metagenomes</taxon>
    </lineage>
</organism>
<dbReference type="InterPro" id="IPR013320">
    <property type="entry name" value="ConA-like_dom_sf"/>
</dbReference>
<name>A0A6M3L5U6_9ZZZZ</name>
<dbReference type="GO" id="GO:0030246">
    <property type="term" value="F:carbohydrate binding"/>
    <property type="evidence" value="ECO:0007669"/>
    <property type="project" value="UniProtKB-KW"/>
</dbReference>
<dbReference type="AlphaFoldDB" id="A0A6M3L5U6"/>
<dbReference type="Pfam" id="PF13385">
    <property type="entry name" value="Laminin_G_3"/>
    <property type="match status" value="1"/>
</dbReference>
<dbReference type="EMBL" id="MT142904">
    <property type="protein sequence ID" value="QJA90307.1"/>
    <property type="molecule type" value="Genomic_DNA"/>
</dbReference>
<evidence type="ECO:0000313" key="1">
    <source>
        <dbReference type="EMBL" id="QJA90307.1"/>
    </source>
</evidence>
<reference evidence="1" key="1">
    <citation type="submission" date="2020-03" db="EMBL/GenBank/DDBJ databases">
        <title>The deep terrestrial virosphere.</title>
        <authorList>
            <person name="Holmfeldt K."/>
            <person name="Nilsson E."/>
            <person name="Simone D."/>
            <person name="Lopez-Fernandez M."/>
            <person name="Wu X."/>
            <person name="de Brujin I."/>
            <person name="Lundin D."/>
            <person name="Andersson A."/>
            <person name="Bertilsson S."/>
            <person name="Dopson M."/>
        </authorList>
    </citation>
    <scope>NUCLEOTIDE SEQUENCE</scope>
    <source>
        <strain evidence="1">MM415B02402</strain>
    </source>
</reference>
<protein>
    <submittedName>
        <fullName evidence="1">Putative lectin/glucanase superfamily protein</fullName>
    </submittedName>
</protein>
<keyword evidence="1" id="KW-0430">Lectin</keyword>
<accession>A0A6M3L5U6</accession>